<reference evidence="3" key="1">
    <citation type="journal article" date="2019" name="Int. J. Syst. Evol. Microbiol.">
        <title>The Global Catalogue of Microorganisms (GCM) 10K type strain sequencing project: providing services to taxonomists for standard genome sequencing and annotation.</title>
        <authorList>
            <consortium name="The Broad Institute Genomics Platform"/>
            <consortium name="The Broad Institute Genome Sequencing Center for Infectious Disease"/>
            <person name="Wu L."/>
            <person name="Ma J."/>
        </authorList>
    </citation>
    <scope>NUCLEOTIDE SEQUENCE [LARGE SCALE GENOMIC DNA]</scope>
    <source>
        <strain evidence="3">CCM 8893</strain>
    </source>
</reference>
<dbReference type="InterPro" id="IPR005074">
    <property type="entry name" value="Peptidase_C39"/>
</dbReference>
<gene>
    <name evidence="2" type="ORF">ACFP1M_05300</name>
</gene>
<evidence type="ECO:0000259" key="1">
    <source>
        <dbReference type="Pfam" id="PF03412"/>
    </source>
</evidence>
<comment type="caution">
    <text evidence="2">The sequence shown here is derived from an EMBL/GenBank/DDBJ whole genome shotgun (WGS) entry which is preliminary data.</text>
</comment>
<sequence length="55" mass="6285">MFEKFRFHYIPQVDESDCGVAALSMVLRKYKTDYSIAKLRNLIKTNLDGTTVLGS</sequence>
<name>A0ABW1U8K0_9LACO</name>
<dbReference type="EMBL" id="JBHSSO010000015">
    <property type="protein sequence ID" value="MFC6289618.1"/>
    <property type="molecule type" value="Genomic_DNA"/>
</dbReference>
<dbReference type="Pfam" id="PF03412">
    <property type="entry name" value="Peptidase_C39"/>
    <property type="match status" value="1"/>
</dbReference>
<keyword evidence="3" id="KW-1185">Reference proteome</keyword>
<evidence type="ECO:0000313" key="2">
    <source>
        <dbReference type="EMBL" id="MFC6289618.1"/>
    </source>
</evidence>
<proteinExistence type="predicted"/>
<dbReference type="RefSeq" id="WP_125576788.1">
    <property type="nucleotide sequence ID" value="NZ_JBHSSO010000015.1"/>
</dbReference>
<evidence type="ECO:0000313" key="3">
    <source>
        <dbReference type="Proteomes" id="UP001596258"/>
    </source>
</evidence>
<feature type="domain" description="Peptidase C39" evidence="1">
    <location>
        <begin position="7"/>
        <end position="54"/>
    </location>
</feature>
<dbReference type="Gene3D" id="3.90.70.10">
    <property type="entry name" value="Cysteine proteinases"/>
    <property type="match status" value="1"/>
</dbReference>
<accession>A0ABW1U8K0</accession>
<protein>
    <submittedName>
        <fullName evidence="2">Cysteine peptidase family C39 domain-containing protein</fullName>
    </submittedName>
</protein>
<dbReference type="Proteomes" id="UP001596258">
    <property type="component" value="Unassembled WGS sequence"/>
</dbReference>
<organism evidence="2 3">
    <name type="scientific">Levilactobacillus angrenensis</name>
    <dbReference type="NCBI Taxonomy" id="2486020"/>
    <lineage>
        <taxon>Bacteria</taxon>
        <taxon>Bacillati</taxon>
        <taxon>Bacillota</taxon>
        <taxon>Bacilli</taxon>
        <taxon>Lactobacillales</taxon>
        <taxon>Lactobacillaceae</taxon>
        <taxon>Levilactobacillus</taxon>
    </lineage>
</organism>